<protein>
    <submittedName>
        <fullName evidence="1">Uncharacterized protein</fullName>
    </submittedName>
</protein>
<dbReference type="AlphaFoldDB" id="M3A7F0"/>
<evidence type="ECO:0000313" key="1">
    <source>
        <dbReference type="EMBL" id="EME80546.1"/>
    </source>
</evidence>
<proteinExistence type="predicted"/>
<keyword evidence="2" id="KW-1185">Reference proteome</keyword>
<accession>M3A7F0</accession>
<sequence length="157" mass="17819">MATGLQCRKDPQYTAAAHRNAIAQANLGVPPLQINNLLNQRAICEHTSSSPGKILTNNRAWTRGPLLATTETALDHWDYTRGKKDGEQQVTLLSHSNNQDQSTETWLEFGNCSHDQGAERKRRRRRGIRMILKERDKKLECEELRPEKETTSPSKDA</sequence>
<dbReference type="EMBL" id="KB446561">
    <property type="protein sequence ID" value="EME80546.1"/>
    <property type="molecule type" value="Genomic_DNA"/>
</dbReference>
<gene>
    <name evidence="1" type="ORF">MYCFIDRAFT_177488</name>
</gene>
<evidence type="ECO:0000313" key="2">
    <source>
        <dbReference type="Proteomes" id="UP000016932"/>
    </source>
</evidence>
<reference evidence="1 2" key="1">
    <citation type="journal article" date="2012" name="PLoS Pathog.">
        <title>Diverse lifestyles and strategies of plant pathogenesis encoded in the genomes of eighteen Dothideomycetes fungi.</title>
        <authorList>
            <person name="Ohm R.A."/>
            <person name="Feau N."/>
            <person name="Henrissat B."/>
            <person name="Schoch C.L."/>
            <person name="Horwitz B.A."/>
            <person name="Barry K.W."/>
            <person name="Condon B.J."/>
            <person name="Copeland A.C."/>
            <person name="Dhillon B."/>
            <person name="Glaser F."/>
            <person name="Hesse C.N."/>
            <person name="Kosti I."/>
            <person name="LaButti K."/>
            <person name="Lindquist E.A."/>
            <person name="Lucas S."/>
            <person name="Salamov A.A."/>
            <person name="Bradshaw R.E."/>
            <person name="Ciuffetti L."/>
            <person name="Hamelin R.C."/>
            <person name="Kema G.H.J."/>
            <person name="Lawrence C."/>
            <person name="Scott J.A."/>
            <person name="Spatafora J.W."/>
            <person name="Turgeon B.G."/>
            <person name="de Wit P.J.G.M."/>
            <person name="Zhong S."/>
            <person name="Goodwin S.B."/>
            <person name="Grigoriev I.V."/>
        </authorList>
    </citation>
    <scope>NUCLEOTIDE SEQUENCE [LARGE SCALE GENOMIC DNA]</scope>
    <source>
        <strain evidence="1 2">CIRAD86</strain>
    </source>
</reference>
<dbReference type="KEGG" id="pfj:MYCFIDRAFT_177488"/>
<name>M3A7F0_PSEFD</name>
<dbReference type="HOGENOM" id="CLU_1678705_0_0_1"/>
<dbReference type="Proteomes" id="UP000016932">
    <property type="component" value="Unassembled WGS sequence"/>
</dbReference>
<dbReference type="GeneID" id="19333754"/>
<dbReference type="VEuPathDB" id="FungiDB:MYCFIDRAFT_177488"/>
<dbReference type="RefSeq" id="XP_007929447.1">
    <property type="nucleotide sequence ID" value="XM_007931256.1"/>
</dbReference>
<organism evidence="1 2">
    <name type="scientific">Pseudocercospora fijiensis (strain CIRAD86)</name>
    <name type="common">Black leaf streak disease fungus</name>
    <name type="synonym">Mycosphaerella fijiensis</name>
    <dbReference type="NCBI Taxonomy" id="383855"/>
    <lineage>
        <taxon>Eukaryota</taxon>
        <taxon>Fungi</taxon>
        <taxon>Dikarya</taxon>
        <taxon>Ascomycota</taxon>
        <taxon>Pezizomycotina</taxon>
        <taxon>Dothideomycetes</taxon>
        <taxon>Dothideomycetidae</taxon>
        <taxon>Mycosphaerellales</taxon>
        <taxon>Mycosphaerellaceae</taxon>
        <taxon>Pseudocercospora</taxon>
    </lineage>
</organism>